<organism evidence="1 2">
    <name type="scientific">Diversispora epigaea</name>
    <dbReference type="NCBI Taxonomy" id="1348612"/>
    <lineage>
        <taxon>Eukaryota</taxon>
        <taxon>Fungi</taxon>
        <taxon>Fungi incertae sedis</taxon>
        <taxon>Mucoromycota</taxon>
        <taxon>Glomeromycotina</taxon>
        <taxon>Glomeromycetes</taxon>
        <taxon>Diversisporales</taxon>
        <taxon>Diversisporaceae</taxon>
        <taxon>Diversispora</taxon>
    </lineage>
</organism>
<reference evidence="1 2" key="1">
    <citation type="submission" date="2018-08" db="EMBL/GenBank/DDBJ databases">
        <title>Genome and evolution of the arbuscular mycorrhizal fungus Diversispora epigaea (formerly Glomus versiforme) and its bacterial endosymbionts.</title>
        <authorList>
            <person name="Sun X."/>
            <person name="Fei Z."/>
            <person name="Harrison M."/>
        </authorList>
    </citation>
    <scope>NUCLEOTIDE SEQUENCE [LARGE SCALE GENOMIC DNA]</scope>
    <source>
        <strain evidence="1 2">IT104</strain>
    </source>
</reference>
<accession>A0A397J3Z6</accession>
<evidence type="ECO:0000313" key="2">
    <source>
        <dbReference type="Proteomes" id="UP000266861"/>
    </source>
</evidence>
<dbReference type="EMBL" id="PQFF01000112">
    <property type="protein sequence ID" value="RHZ81428.1"/>
    <property type="molecule type" value="Genomic_DNA"/>
</dbReference>
<protein>
    <submittedName>
        <fullName evidence="1">Uncharacterized protein</fullName>
    </submittedName>
</protein>
<proteinExistence type="predicted"/>
<dbReference type="AlphaFoldDB" id="A0A397J3Z6"/>
<keyword evidence="2" id="KW-1185">Reference proteome</keyword>
<dbReference type="Proteomes" id="UP000266861">
    <property type="component" value="Unassembled WGS sequence"/>
</dbReference>
<sequence>MIKNFIINENIKDKTAGIKLYKEIKPFLPNVTNSNLRKKIQRARKILKLFGEGGISIAKLNRLHMMQVSDLTKSLISNSSDSKVSPISKFKENLPKIKKTLSEKQNNPVHTYTNFRNKTLDQYLDLYYEYRSKKNIDYYGVNAKSPYPICKLNHEEENDLKSHDPWITHRAYSADLLSPDYVTRSLKISDKILTSAFLEWQVELIDVLTDKIHFKLYKRYKNEIGLDPWMDSKPSESFEEKTLFVPQGLYVLCINLSQQSDSQNCDNRQKKLY</sequence>
<comment type="caution">
    <text evidence="1">The sequence shown here is derived from an EMBL/GenBank/DDBJ whole genome shotgun (WGS) entry which is preliminary data.</text>
</comment>
<gene>
    <name evidence="1" type="ORF">Glove_120g44</name>
</gene>
<evidence type="ECO:0000313" key="1">
    <source>
        <dbReference type="EMBL" id="RHZ81428.1"/>
    </source>
</evidence>
<name>A0A397J3Z6_9GLOM</name>